<proteinExistence type="predicted"/>
<accession>A0A4P2QIV4</accession>
<organism evidence="1 2">
    <name type="scientific">Sorangium cellulosum</name>
    <name type="common">Polyangium cellulosum</name>
    <dbReference type="NCBI Taxonomy" id="56"/>
    <lineage>
        <taxon>Bacteria</taxon>
        <taxon>Pseudomonadati</taxon>
        <taxon>Myxococcota</taxon>
        <taxon>Polyangia</taxon>
        <taxon>Polyangiales</taxon>
        <taxon>Polyangiaceae</taxon>
        <taxon>Sorangium</taxon>
    </lineage>
</organism>
<reference evidence="1 2" key="1">
    <citation type="submission" date="2015-09" db="EMBL/GenBank/DDBJ databases">
        <title>Sorangium comparison.</title>
        <authorList>
            <person name="Zaburannyi N."/>
            <person name="Bunk B."/>
            <person name="Overmann J."/>
            <person name="Mueller R."/>
        </authorList>
    </citation>
    <scope>NUCLEOTIDE SEQUENCE [LARGE SCALE GENOMIC DNA]</scope>
    <source>
        <strain evidence="1 2">So ce836</strain>
    </source>
</reference>
<dbReference type="EMBL" id="CP012672">
    <property type="protein sequence ID" value="AUX29568.1"/>
    <property type="molecule type" value="Genomic_DNA"/>
</dbReference>
<protein>
    <submittedName>
        <fullName evidence="1">Uncharacterized protein</fullName>
    </submittedName>
</protein>
<evidence type="ECO:0000313" key="1">
    <source>
        <dbReference type="EMBL" id="AUX29568.1"/>
    </source>
</evidence>
<evidence type="ECO:0000313" key="2">
    <source>
        <dbReference type="Proteomes" id="UP000295497"/>
    </source>
</evidence>
<sequence length="307" mass="33437">MRLPLPLHLFSPRAQQLLLSAERDDIARDRESVARRLAECHRPLFAAAINFEHLYGGLSWGEDTLGIYYDEPMRDENDPLDLDGTMVPIGSEGVCGLFMNEAGEVITQPNVKSASIEKYIEQRALLSAAEAHRAYRVKVRPATGDALAASLGLTVVSEATDAYQAYFASGGVLLRHYRQPEVYEARADLVLAPSLEHVAAILESAAHVVGSPRVSVHRAGATVVRLSADEESSIPPTGSWSAAPDAVRFEYGDEDDHHDGTVWLIGARGSRRIEQYQTTAEGRLLSWTTYEDGKATLRLPSGAPASS</sequence>
<dbReference type="RefSeq" id="WP_129573711.1">
    <property type="nucleotide sequence ID" value="NZ_CP012672.1"/>
</dbReference>
<dbReference type="Proteomes" id="UP000295497">
    <property type="component" value="Chromosome"/>
</dbReference>
<dbReference type="AlphaFoldDB" id="A0A4P2QIV4"/>
<gene>
    <name evidence="1" type="ORF">SOCE836_016590</name>
</gene>
<name>A0A4P2QIV4_SORCE</name>